<feature type="region of interest" description="Disordered" evidence="4">
    <location>
        <begin position="808"/>
        <end position="832"/>
    </location>
</feature>
<evidence type="ECO:0000256" key="4">
    <source>
        <dbReference type="SAM" id="MobiDB-lite"/>
    </source>
</evidence>
<accession>F2UPG9</accession>
<evidence type="ECO:0000256" key="3">
    <source>
        <dbReference type="PROSITE-ProRule" id="PRU00023"/>
    </source>
</evidence>
<feature type="repeat" description="ANK" evidence="3">
    <location>
        <begin position="397"/>
        <end position="429"/>
    </location>
</feature>
<keyword evidence="6" id="KW-1185">Reference proteome</keyword>
<feature type="repeat" description="ANK" evidence="3">
    <location>
        <begin position="491"/>
        <end position="523"/>
    </location>
</feature>
<dbReference type="PRINTS" id="PR01415">
    <property type="entry name" value="ANKYRIN"/>
</dbReference>
<dbReference type="RefSeq" id="XP_004989005.1">
    <property type="nucleotide sequence ID" value="XM_004988948.1"/>
</dbReference>
<dbReference type="SUPFAM" id="SSF48403">
    <property type="entry name" value="Ankyrin repeat"/>
    <property type="match status" value="2"/>
</dbReference>
<name>F2UPG9_SALR5</name>
<gene>
    <name evidence="5" type="ORF">PTSG_10094</name>
</gene>
<feature type="repeat" description="ANK" evidence="3">
    <location>
        <begin position="663"/>
        <end position="684"/>
    </location>
</feature>
<dbReference type="STRING" id="946362.F2UPG9"/>
<dbReference type="EMBL" id="GL832986">
    <property type="protein sequence ID" value="EGD79524.1"/>
    <property type="molecule type" value="Genomic_DNA"/>
</dbReference>
<dbReference type="OMA" id="QGYVEYK"/>
<dbReference type="InterPro" id="IPR002110">
    <property type="entry name" value="Ankyrin_rpt"/>
</dbReference>
<keyword evidence="2 3" id="KW-0040">ANK repeat</keyword>
<dbReference type="Pfam" id="PF00023">
    <property type="entry name" value="Ank"/>
    <property type="match status" value="1"/>
</dbReference>
<keyword evidence="1" id="KW-0677">Repeat</keyword>
<dbReference type="KEGG" id="sre:PTSG_10094"/>
<dbReference type="AlphaFoldDB" id="F2UPG9"/>
<organism evidence="6">
    <name type="scientific">Salpingoeca rosetta (strain ATCC 50818 / BSB-021)</name>
    <dbReference type="NCBI Taxonomy" id="946362"/>
    <lineage>
        <taxon>Eukaryota</taxon>
        <taxon>Choanoflagellata</taxon>
        <taxon>Craspedida</taxon>
        <taxon>Salpingoecidae</taxon>
        <taxon>Salpingoeca</taxon>
    </lineage>
</organism>
<dbReference type="PANTHER" id="PTHR24198">
    <property type="entry name" value="ANKYRIN REPEAT AND PROTEIN KINASE DOMAIN-CONTAINING PROTEIN"/>
    <property type="match status" value="1"/>
</dbReference>
<evidence type="ECO:0000256" key="2">
    <source>
        <dbReference type="ARBA" id="ARBA00023043"/>
    </source>
</evidence>
<dbReference type="OrthoDB" id="424503at2759"/>
<dbReference type="Proteomes" id="UP000007799">
    <property type="component" value="Unassembled WGS sequence"/>
</dbReference>
<dbReference type="InParanoid" id="F2UPG9"/>
<dbReference type="InterPro" id="IPR036770">
    <property type="entry name" value="Ankyrin_rpt-contain_sf"/>
</dbReference>
<dbReference type="Pfam" id="PF12796">
    <property type="entry name" value="Ank_2"/>
    <property type="match status" value="3"/>
</dbReference>
<dbReference type="eggNOG" id="KOG4177">
    <property type="taxonomic scope" value="Eukaryota"/>
</dbReference>
<evidence type="ECO:0000313" key="6">
    <source>
        <dbReference type="Proteomes" id="UP000007799"/>
    </source>
</evidence>
<protein>
    <submittedName>
        <fullName evidence="5">Uncharacterized protein</fullName>
    </submittedName>
</protein>
<dbReference type="PROSITE" id="PS50297">
    <property type="entry name" value="ANK_REP_REGION"/>
    <property type="match status" value="4"/>
</dbReference>
<reference evidence="5" key="1">
    <citation type="submission" date="2009-08" db="EMBL/GenBank/DDBJ databases">
        <title>Annotation of Salpingoeca rosetta.</title>
        <authorList>
            <consortium name="The Broad Institute Genome Sequencing Platform"/>
            <person name="Russ C."/>
            <person name="Cuomo C."/>
            <person name="Burger G."/>
            <person name="Gray M.W."/>
            <person name="Holland P.W.H."/>
            <person name="King N."/>
            <person name="Lang F.B.F."/>
            <person name="Roger A.J."/>
            <person name="Ruiz-Trillo I."/>
            <person name="Young S.K."/>
            <person name="Zeng Q."/>
            <person name="Gargeya S."/>
            <person name="Alvarado L."/>
            <person name="Berlin A."/>
            <person name="Chapman S.B."/>
            <person name="Chen Z."/>
            <person name="Freedman E."/>
            <person name="Gellesch M."/>
            <person name="Goldberg J."/>
            <person name="Griggs A."/>
            <person name="Gujja S."/>
            <person name="Heilman E."/>
            <person name="Heiman D."/>
            <person name="Howarth C."/>
            <person name="Mehta T."/>
            <person name="Neiman D."/>
            <person name="Pearson M."/>
            <person name="Roberts A."/>
            <person name="Saif S."/>
            <person name="Shea T."/>
            <person name="Shenoy N."/>
            <person name="Sisk P."/>
            <person name="Stolte C."/>
            <person name="Sykes S."/>
            <person name="White J."/>
            <person name="Yandava C."/>
            <person name="Haas B."/>
            <person name="Nusbaum C."/>
            <person name="Birren B."/>
        </authorList>
    </citation>
    <scope>NUCLEOTIDE SEQUENCE [LARGE SCALE GENOMIC DNA]</scope>
    <source>
        <strain evidence="5">ATCC 50818</strain>
    </source>
</reference>
<feature type="repeat" description="ANK" evidence="3">
    <location>
        <begin position="558"/>
        <end position="590"/>
    </location>
</feature>
<dbReference type="PROSITE" id="PS50088">
    <property type="entry name" value="ANK_REPEAT"/>
    <property type="match status" value="5"/>
</dbReference>
<evidence type="ECO:0000256" key="1">
    <source>
        <dbReference type="ARBA" id="ARBA00022737"/>
    </source>
</evidence>
<sequence>MCVGFRIICRPAPLPTAHRHTTAHANLPTALTFITATATTHRCHTHFRLCLFLESNDETQCRFAVKNDDKPVNQQLASVQRQGYVEYKARYCKKRGQQAGYGYFHLAFRPLNTVIYPLQRLRSEWTQHVAQPEEDAVLYSSQVDVHSLERVIITVRLYQSFRGHFPTRSYHFDECEVYQSMYVKEWQDATRMVRNIVPGVAVETDLEGAYIQYIVHDASTLRGLCGDDGLKFPCPIPAHPERLNDVGLLRMQVEVKFLVKNATDSPDAHFIKQGEVLNAWVRIKVVQQLSGKKKRYNMMLRAPGDDWSMPPRPLVRPVTLNGGRILHHVVGKEALSGPNALMLLQDIACSMAGAMLSDDTDPPATTCMHEACRTGNMGAVLMLLQYRSTLVHVTDQHGNTPLHVAAMAGQIAVATLLYEAGARLHVTNKRGLTPRALADVQGSQAAISTLINFEERDKSGCSLFRAAAIGAGAQVIRLLKGHANPNDINAHGHTALFLAIDHNQPWTVHILVRRGASTRIYNKLGRMAIHQAAWRGDPETLVILLHEDPASIDLTALDGSTPLHIAAKRGHVLCVQILMSCGADLTRHNADKKTALDIAREHNNADVQLLLLKRGVTEESETRGLLSRAREGGSLQIAAKKGDLALTCKLLASGAMIEQRDADGNTALHLAARHGRFLVVDELLAALQRQGDTTARDVARMRIADGRDALHLACCKDSISSAIVLVSRKMCDVRARTIAGNTALHTAAENGQMFVAAFLRLSGINPSTQNNAGHTPLKLALDHCNVATASVLRLTDSQLHALSEHLRRPPIVGHRSGPSQSSHGRAGGGGMYAPMATGHVPDFIHLDALGQILSRLWHCTLEACRVLRTFRTENS</sequence>
<feature type="repeat" description="ANK" evidence="3">
    <location>
        <begin position="739"/>
        <end position="771"/>
    </location>
</feature>
<dbReference type="PANTHER" id="PTHR24198:SF165">
    <property type="entry name" value="ANKYRIN REPEAT-CONTAINING PROTEIN-RELATED"/>
    <property type="match status" value="1"/>
</dbReference>
<evidence type="ECO:0000313" key="5">
    <source>
        <dbReference type="EMBL" id="EGD79524.1"/>
    </source>
</evidence>
<dbReference type="SMART" id="SM00248">
    <property type="entry name" value="ANK"/>
    <property type="match status" value="11"/>
</dbReference>
<dbReference type="Gene3D" id="1.25.40.20">
    <property type="entry name" value="Ankyrin repeat-containing domain"/>
    <property type="match status" value="4"/>
</dbReference>
<proteinExistence type="predicted"/>
<dbReference type="GeneID" id="16069547"/>